<protein>
    <recommendedName>
        <fullName evidence="4">Zinc knuckle CX2CX4HX4C domain-containing protein</fullName>
    </recommendedName>
</protein>
<name>A0A4Y7LIL5_PAPSO</name>
<dbReference type="EMBL" id="CM010725">
    <property type="protein sequence ID" value="RZC84797.1"/>
    <property type="molecule type" value="Genomic_DNA"/>
</dbReference>
<dbReference type="Gramene" id="RZC84797">
    <property type="protein sequence ID" value="RZC84797"/>
    <property type="gene ID" value="C5167_047586"/>
</dbReference>
<reference evidence="2 3" key="1">
    <citation type="journal article" date="2018" name="Science">
        <title>The opium poppy genome and morphinan production.</title>
        <authorList>
            <person name="Guo L."/>
            <person name="Winzer T."/>
            <person name="Yang X."/>
            <person name="Li Y."/>
            <person name="Ning Z."/>
            <person name="He Z."/>
            <person name="Teodor R."/>
            <person name="Lu Y."/>
            <person name="Bowser T.A."/>
            <person name="Graham I.A."/>
            <person name="Ye K."/>
        </authorList>
    </citation>
    <scope>NUCLEOTIDE SEQUENCE [LARGE SCALE GENOMIC DNA]</scope>
    <source>
        <strain evidence="3">cv. HN1</strain>
        <tissue evidence="2">Leaves</tissue>
    </source>
</reference>
<evidence type="ECO:0000256" key="1">
    <source>
        <dbReference type="SAM" id="MobiDB-lite"/>
    </source>
</evidence>
<evidence type="ECO:0000313" key="3">
    <source>
        <dbReference type="Proteomes" id="UP000316621"/>
    </source>
</evidence>
<feature type="region of interest" description="Disordered" evidence="1">
    <location>
        <begin position="96"/>
        <end position="133"/>
    </location>
</feature>
<organism evidence="2 3">
    <name type="scientific">Papaver somniferum</name>
    <name type="common">Opium poppy</name>
    <dbReference type="NCBI Taxonomy" id="3469"/>
    <lineage>
        <taxon>Eukaryota</taxon>
        <taxon>Viridiplantae</taxon>
        <taxon>Streptophyta</taxon>
        <taxon>Embryophyta</taxon>
        <taxon>Tracheophyta</taxon>
        <taxon>Spermatophyta</taxon>
        <taxon>Magnoliopsida</taxon>
        <taxon>Ranunculales</taxon>
        <taxon>Papaveraceae</taxon>
        <taxon>Papaveroideae</taxon>
        <taxon>Papaver</taxon>
    </lineage>
</organism>
<dbReference type="AlphaFoldDB" id="A0A4Y7LIL5"/>
<feature type="region of interest" description="Disordered" evidence="1">
    <location>
        <begin position="171"/>
        <end position="192"/>
    </location>
</feature>
<sequence length="211" mass="24093">MGFTKRGRVVSAKIEVDLSQPLKRGNWLLNAAKQKVWIRYHFEKQPRKICPDCFTIDHNQEMCEERAWNIFIFGMTEAEFGEYYVNHAHLVEAMQNNPDGMEGENGSDNQNGPEDPIDEETDPRKHKRSRDSGMEDNYVLLEMNSENPNQNLREISQSNINGRGVQLEIGGPSHEGYDLNMEDADNGVREPNPLMYHLPAAESTISTSNQP</sequence>
<dbReference type="Proteomes" id="UP000316621">
    <property type="component" value="Chromosome 11"/>
</dbReference>
<gene>
    <name evidence="2" type="ORF">C5167_047586</name>
</gene>
<evidence type="ECO:0000313" key="2">
    <source>
        <dbReference type="EMBL" id="RZC84797.1"/>
    </source>
</evidence>
<keyword evidence="3" id="KW-1185">Reference proteome</keyword>
<evidence type="ECO:0008006" key="4">
    <source>
        <dbReference type="Google" id="ProtNLM"/>
    </source>
</evidence>
<accession>A0A4Y7LIL5</accession>
<proteinExistence type="predicted"/>